<keyword evidence="2" id="KW-1185">Reference proteome</keyword>
<dbReference type="AlphaFoldDB" id="A0A8T3DI08"/>
<organism evidence="1 2">
    <name type="scientific">Albula goreensis</name>
    <dbReference type="NCBI Taxonomy" id="1534307"/>
    <lineage>
        <taxon>Eukaryota</taxon>
        <taxon>Metazoa</taxon>
        <taxon>Chordata</taxon>
        <taxon>Craniata</taxon>
        <taxon>Vertebrata</taxon>
        <taxon>Euteleostomi</taxon>
        <taxon>Actinopterygii</taxon>
        <taxon>Neopterygii</taxon>
        <taxon>Teleostei</taxon>
        <taxon>Albuliformes</taxon>
        <taxon>Albulidae</taxon>
        <taxon>Albula</taxon>
    </lineage>
</organism>
<gene>
    <name evidence="1" type="ORF">AGOR_G00090830</name>
</gene>
<dbReference type="Proteomes" id="UP000829720">
    <property type="component" value="Unassembled WGS sequence"/>
</dbReference>
<dbReference type="SUPFAM" id="SSF49562">
    <property type="entry name" value="C2 domain (Calcium/lipid-binding domain, CaLB)"/>
    <property type="match status" value="1"/>
</dbReference>
<accession>A0A8T3DI08</accession>
<evidence type="ECO:0000313" key="2">
    <source>
        <dbReference type="Proteomes" id="UP000829720"/>
    </source>
</evidence>
<name>A0A8T3DI08_9TELE</name>
<dbReference type="EMBL" id="JAERUA010000008">
    <property type="protein sequence ID" value="KAI1896052.1"/>
    <property type="molecule type" value="Genomic_DNA"/>
</dbReference>
<dbReference type="OrthoDB" id="270970at2759"/>
<comment type="caution">
    <text evidence="1">The sequence shown here is derived from an EMBL/GenBank/DDBJ whole genome shotgun (WGS) entry which is preliminary data.</text>
</comment>
<dbReference type="Gene3D" id="2.60.40.150">
    <property type="entry name" value="C2 domain"/>
    <property type="match status" value="1"/>
</dbReference>
<proteinExistence type="predicted"/>
<sequence length="79" mass="9118">MTRVTWLYRSLSSPVYGHNMKSSNDFVGRIVIGQFSTGPPESNHWRRLLDSQRTPVEQWHSLRSRAECDRVSLASLEVT</sequence>
<reference evidence="1" key="1">
    <citation type="submission" date="2021-01" db="EMBL/GenBank/DDBJ databases">
        <authorList>
            <person name="Zahm M."/>
            <person name="Roques C."/>
            <person name="Cabau C."/>
            <person name="Klopp C."/>
            <person name="Donnadieu C."/>
            <person name="Jouanno E."/>
            <person name="Lampietro C."/>
            <person name="Louis A."/>
            <person name="Herpin A."/>
            <person name="Echchiki A."/>
            <person name="Berthelot C."/>
            <person name="Parey E."/>
            <person name="Roest-Crollius H."/>
            <person name="Braasch I."/>
            <person name="Postlethwait J."/>
            <person name="Bobe J."/>
            <person name="Montfort J."/>
            <person name="Bouchez O."/>
            <person name="Begum T."/>
            <person name="Mejri S."/>
            <person name="Adams A."/>
            <person name="Chen W.-J."/>
            <person name="Guiguen Y."/>
        </authorList>
    </citation>
    <scope>NUCLEOTIDE SEQUENCE</scope>
    <source>
        <tissue evidence="1">Blood</tissue>
    </source>
</reference>
<protein>
    <submittedName>
        <fullName evidence="1">Uncharacterized protein</fullName>
    </submittedName>
</protein>
<evidence type="ECO:0000313" key="1">
    <source>
        <dbReference type="EMBL" id="KAI1896052.1"/>
    </source>
</evidence>
<dbReference type="InterPro" id="IPR035892">
    <property type="entry name" value="C2_domain_sf"/>
</dbReference>